<dbReference type="InterPro" id="IPR051448">
    <property type="entry name" value="CdaR-like_regulators"/>
</dbReference>
<evidence type="ECO:0000259" key="2">
    <source>
        <dbReference type="Pfam" id="PF07905"/>
    </source>
</evidence>
<dbReference type="KEGG" id="nyu:D7D52_20905"/>
<dbReference type="Pfam" id="PF07905">
    <property type="entry name" value="PucR"/>
    <property type="match status" value="1"/>
</dbReference>
<name>A0A386ZE09_9NOCA</name>
<protein>
    <submittedName>
        <fullName evidence="5">PucR family transcriptional regulator</fullName>
    </submittedName>
</protein>
<dbReference type="InterPro" id="IPR041522">
    <property type="entry name" value="CdaR_GGDEF"/>
</dbReference>
<dbReference type="InterPro" id="IPR042070">
    <property type="entry name" value="PucR_C-HTH_sf"/>
</dbReference>
<accession>A0A386ZE09</accession>
<dbReference type="EMBL" id="CP032568">
    <property type="protein sequence ID" value="AYF75891.1"/>
    <property type="molecule type" value="Genomic_DNA"/>
</dbReference>
<dbReference type="Pfam" id="PF13556">
    <property type="entry name" value="HTH_30"/>
    <property type="match status" value="1"/>
</dbReference>
<evidence type="ECO:0000313" key="5">
    <source>
        <dbReference type="EMBL" id="AYF75891.1"/>
    </source>
</evidence>
<gene>
    <name evidence="5" type="ORF">D7D52_20905</name>
</gene>
<dbReference type="InterPro" id="IPR025736">
    <property type="entry name" value="PucR_C-HTH_dom"/>
</dbReference>
<evidence type="ECO:0000259" key="3">
    <source>
        <dbReference type="Pfam" id="PF13556"/>
    </source>
</evidence>
<dbReference type="OrthoDB" id="3170447at2"/>
<feature type="domain" description="Purine catabolism PurC-like" evidence="2">
    <location>
        <begin position="4"/>
        <end position="113"/>
    </location>
</feature>
<dbReference type="PANTHER" id="PTHR33744:SF17">
    <property type="entry name" value="CONSERVED PROTEIN"/>
    <property type="match status" value="1"/>
</dbReference>
<keyword evidence="6" id="KW-1185">Reference proteome</keyword>
<dbReference type="PANTHER" id="PTHR33744">
    <property type="entry name" value="CARBOHYDRATE DIACID REGULATOR"/>
    <property type="match status" value="1"/>
</dbReference>
<feature type="domain" description="PucR C-terminal helix-turn-helix" evidence="3">
    <location>
        <begin position="426"/>
        <end position="483"/>
    </location>
</feature>
<dbReference type="InterPro" id="IPR012914">
    <property type="entry name" value="PucR_dom"/>
</dbReference>
<dbReference type="Pfam" id="PF17853">
    <property type="entry name" value="GGDEF_2"/>
    <property type="match status" value="1"/>
</dbReference>
<evidence type="ECO:0000256" key="1">
    <source>
        <dbReference type="ARBA" id="ARBA00006754"/>
    </source>
</evidence>
<dbReference type="Proteomes" id="UP000267164">
    <property type="component" value="Chromosome"/>
</dbReference>
<organism evidence="5 6">
    <name type="scientific">Nocardia yunnanensis</name>
    <dbReference type="NCBI Taxonomy" id="2382165"/>
    <lineage>
        <taxon>Bacteria</taxon>
        <taxon>Bacillati</taxon>
        <taxon>Actinomycetota</taxon>
        <taxon>Actinomycetes</taxon>
        <taxon>Mycobacteriales</taxon>
        <taxon>Nocardiaceae</taxon>
        <taxon>Nocardia</taxon>
    </lineage>
</organism>
<dbReference type="AlphaFoldDB" id="A0A386ZE09"/>
<dbReference type="Gene3D" id="1.10.10.2840">
    <property type="entry name" value="PucR C-terminal helix-turn-helix domain"/>
    <property type="match status" value="1"/>
</dbReference>
<evidence type="ECO:0000259" key="4">
    <source>
        <dbReference type="Pfam" id="PF17853"/>
    </source>
</evidence>
<sequence length="485" mass="52397">MPDLGLELVTGDAELDRDVRGTVTTDLLEPGRYLSGGELVLTGLHWRQRPDDSDTFVRALAAAGVTGMVAGQARYGGIPEDVVAACERHAVPLLRVPEAVSFAVVTERVHRELSTGSAAELSTMLDRHRRHLAGDGLPAVLELLDGLGIRCWILAPTGRVVAGTTAAPPADAAAAFLAANTLPIVLRDNDIAYTIVAADGRIPRFLDWLLIIDVDCAEWTPEQRRLIDDLAGLVAQVRGRRHEDDAHTRQLFDRIAAGTPAAQLATRLELTGLGADGRYQVVAAAGPRAPYLVELPGLLCEILDGRSPVAVLIDEIALAVIPADTDADADIRRTVAALTPGLRGDRLAVGISAAADADGLRDAVEEARYACRLAAEHSESGGVVGRADLTSRTGLLASVPERMRRTFRDSLLAPLHDYDRTHSADLVHTLEIFLDLSGSWARCAEVMFVHVNTLRYRIQRIEELTGRDLSRFEDRVDFFLALALR</sequence>
<proteinExistence type="inferred from homology"/>
<evidence type="ECO:0000313" key="6">
    <source>
        <dbReference type="Proteomes" id="UP000267164"/>
    </source>
</evidence>
<feature type="domain" description="CdaR GGDEF-like" evidence="4">
    <location>
        <begin position="259"/>
        <end position="373"/>
    </location>
</feature>
<comment type="similarity">
    <text evidence="1">Belongs to the CdaR family.</text>
</comment>
<reference evidence="5 6" key="1">
    <citation type="submission" date="2018-09" db="EMBL/GenBank/DDBJ databases">
        <title>Nocardia yunnanensis sp. nov., an actinomycete isolated from a soil sample.</title>
        <authorList>
            <person name="Zhang J."/>
        </authorList>
    </citation>
    <scope>NUCLEOTIDE SEQUENCE [LARGE SCALE GENOMIC DNA]</scope>
    <source>
        <strain evidence="5 6">CFHS0054</strain>
    </source>
</reference>